<dbReference type="PROSITE" id="PS00071">
    <property type="entry name" value="GAPDH"/>
    <property type="match status" value="1"/>
</dbReference>
<feature type="domain" description="Glyceraldehyde 3-phosphate dehydrogenase NAD(P) binding" evidence="9">
    <location>
        <begin position="3"/>
        <end position="153"/>
    </location>
</feature>
<feature type="binding site" evidence="4">
    <location>
        <position position="234"/>
    </location>
    <ligand>
        <name>D-glyceraldehyde 3-phosphate</name>
        <dbReference type="ChEBI" id="CHEBI:59776"/>
    </ligand>
</feature>
<feature type="site" description="Activates thiol group during catalysis" evidence="6">
    <location>
        <position position="180"/>
    </location>
</feature>
<evidence type="ECO:0000259" key="9">
    <source>
        <dbReference type="SMART" id="SM00846"/>
    </source>
</evidence>
<feature type="active site" description="Nucleophile" evidence="3">
    <location>
        <position position="153"/>
    </location>
</feature>
<feature type="binding site" evidence="4">
    <location>
        <begin position="152"/>
        <end position="154"/>
    </location>
    <ligand>
        <name>D-glyceraldehyde 3-phosphate</name>
        <dbReference type="ChEBI" id="CHEBI:59776"/>
    </ligand>
</feature>
<dbReference type="InterPro" id="IPR036291">
    <property type="entry name" value="NAD(P)-bd_dom_sf"/>
</dbReference>
<dbReference type="AlphaFoldDB" id="A0A953LID6"/>
<evidence type="ECO:0000256" key="5">
    <source>
        <dbReference type="PIRSR" id="PIRSR000149-3"/>
    </source>
</evidence>
<dbReference type="InterPro" id="IPR020829">
    <property type="entry name" value="GlycerAld_3-P_DH_cat"/>
</dbReference>
<dbReference type="Gene3D" id="3.30.360.10">
    <property type="entry name" value="Dihydrodipicolinate Reductase, domain 2"/>
    <property type="match status" value="1"/>
</dbReference>
<dbReference type="FunFam" id="3.30.360.10:FF:000002">
    <property type="entry name" value="Glyceraldehyde-3-phosphate dehydrogenase"/>
    <property type="match status" value="1"/>
</dbReference>
<protein>
    <recommendedName>
        <fullName evidence="8">Glyceraldehyde-3-phosphate dehydrogenase</fullName>
        <ecNumber evidence="8">1.2.1.-</ecNumber>
    </recommendedName>
</protein>
<dbReference type="GO" id="GO:0051287">
    <property type="term" value="F:NAD binding"/>
    <property type="evidence" value="ECO:0007669"/>
    <property type="project" value="InterPro"/>
</dbReference>
<keyword evidence="2 8" id="KW-0560">Oxidoreductase</keyword>
<dbReference type="InterPro" id="IPR020828">
    <property type="entry name" value="GlycerAld_3-P_DH_NAD(P)-bd"/>
</dbReference>
<dbReference type="Pfam" id="PF02800">
    <property type="entry name" value="Gp_dh_C"/>
    <property type="match status" value="1"/>
</dbReference>
<evidence type="ECO:0000256" key="6">
    <source>
        <dbReference type="PIRSR" id="PIRSR000149-4"/>
    </source>
</evidence>
<proteinExistence type="inferred from homology"/>
<dbReference type="EMBL" id="PIUK01000001">
    <property type="protein sequence ID" value="MBY6274597.1"/>
    <property type="molecule type" value="Genomic_DNA"/>
</dbReference>
<comment type="similarity">
    <text evidence="1 7">Belongs to the glyceraldehyde-3-phosphate dehydrogenase family.</text>
</comment>
<feature type="binding site" evidence="4">
    <location>
        <position position="183"/>
    </location>
    <ligand>
        <name>D-glyceraldehyde 3-phosphate</name>
        <dbReference type="ChEBI" id="CHEBI:59776"/>
    </ligand>
</feature>
<dbReference type="GO" id="GO:0006006">
    <property type="term" value="P:glucose metabolic process"/>
    <property type="evidence" value="ECO:0007669"/>
    <property type="project" value="InterPro"/>
</dbReference>
<dbReference type="Gene3D" id="3.40.50.720">
    <property type="entry name" value="NAD(P)-binding Rossmann-like Domain"/>
    <property type="match status" value="1"/>
</dbReference>
<feature type="binding site" evidence="5">
    <location>
        <position position="34"/>
    </location>
    <ligand>
        <name>NAD(+)</name>
        <dbReference type="ChEBI" id="CHEBI:57540"/>
    </ligand>
</feature>
<feature type="binding site" evidence="4">
    <location>
        <begin position="211"/>
        <end position="212"/>
    </location>
    <ligand>
        <name>D-glyceraldehyde 3-phosphate</name>
        <dbReference type="ChEBI" id="CHEBI:59776"/>
    </ligand>
</feature>
<feature type="binding site" evidence="5">
    <location>
        <position position="121"/>
    </location>
    <ligand>
        <name>NAD(+)</name>
        <dbReference type="ChEBI" id="CHEBI:57540"/>
    </ligand>
</feature>
<evidence type="ECO:0000256" key="8">
    <source>
        <dbReference type="RuleBase" id="RU361160"/>
    </source>
</evidence>
<dbReference type="CDD" id="cd05214">
    <property type="entry name" value="GAPDH_I_N"/>
    <property type="match status" value="1"/>
</dbReference>
<gene>
    <name evidence="10" type="primary">gap</name>
    <name evidence="10" type="ORF">CWE10_00040</name>
</gene>
<dbReference type="NCBIfam" id="TIGR01534">
    <property type="entry name" value="GAPDH-I"/>
    <property type="match status" value="1"/>
</dbReference>
<dbReference type="InterPro" id="IPR020831">
    <property type="entry name" value="GlycerAld/Erythrose_P_DH"/>
</dbReference>
<evidence type="ECO:0000313" key="11">
    <source>
        <dbReference type="Proteomes" id="UP000732377"/>
    </source>
</evidence>
<sequence>MTIRIGINGFGSIGRRVFRIALSRPDIEIVAINDLTPPATSAHLLKYDSNYGILDAEVSATENSIIVNGKEIRVYAEKDPAQIPWKEHGVDIVMECTGRFTDKQQAEVHITSGGAKKVIISAPAKNEDITIVMGVNHEQYDPANHHVISNASCTTNCLAPVVKVLHDKFGVVKGMMNTIHSYTNDQVILDYPHKDLRRARAGALSIIPTTTGAAKAVALVIPELKGKLTGFAMRVPTPVVSVVDFTAELATPTTKEEINAALKAAAEGPMKGILAFEEAPLVSVDFKGNPNSSIVDGPSTLVLDGNLVKVVSWYDNEWGYSNRMVDLAAYIASKGL</sequence>
<dbReference type="FunFam" id="3.40.50.720:FF:000001">
    <property type="entry name" value="Glyceraldehyde-3-phosphate dehydrogenase"/>
    <property type="match status" value="1"/>
</dbReference>
<evidence type="ECO:0000256" key="3">
    <source>
        <dbReference type="PIRSR" id="PIRSR000149-1"/>
    </source>
</evidence>
<evidence type="ECO:0000256" key="4">
    <source>
        <dbReference type="PIRSR" id="PIRSR000149-2"/>
    </source>
</evidence>
<dbReference type="OMA" id="YGYTCNM"/>
<dbReference type="InterPro" id="IPR006424">
    <property type="entry name" value="Glyceraldehyde-3-P_DH_1"/>
</dbReference>
<dbReference type="PRINTS" id="PR00078">
    <property type="entry name" value="G3PDHDRGNASE"/>
</dbReference>
<evidence type="ECO:0000256" key="1">
    <source>
        <dbReference type="ARBA" id="ARBA00007406"/>
    </source>
</evidence>
<dbReference type="RefSeq" id="WP_011195774.1">
    <property type="nucleotide sequence ID" value="NZ_PIUK01000001.1"/>
</dbReference>
<dbReference type="PIRSF" id="PIRSF000149">
    <property type="entry name" value="GAP_DH"/>
    <property type="match status" value="1"/>
</dbReference>
<keyword evidence="5" id="KW-0547">Nucleotide-binding</keyword>
<comment type="caution">
    <text evidence="10">The sequence shown here is derived from an EMBL/GenBank/DDBJ whole genome shotgun (WGS) entry which is preliminary data.</text>
</comment>
<name>A0A953LID6_SYMTR</name>
<dbReference type="PANTHER" id="PTHR43148">
    <property type="entry name" value="GLYCERALDEHYDE-3-PHOSPHATE DEHYDROGENASE 2"/>
    <property type="match status" value="1"/>
</dbReference>
<dbReference type="GO" id="GO:0050661">
    <property type="term" value="F:NADP binding"/>
    <property type="evidence" value="ECO:0007669"/>
    <property type="project" value="InterPro"/>
</dbReference>
<dbReference type="CDD" id="cd18126">
    <property type="entry name" value="GAPDH_I_C"/>
    <property type="match status" value="1"/>
</dbReference>
<dbReference type="EC" id="1.2.1.-" evidence="8"/>
<feature type="binding site" evidence="5">
    <location>
        <position position="316"/>
    </location>
    <ligand>
        <name>NAD(+)</name>
        <dbReference type="ChEBI" id="CHEBI:57540"/>
    </ligand>
</feature>
<dbReference type="Proteomes" id="UP000732377">
    <property type="component" value="Unassembled WGS sequence"/>
</dbReference>
<evidence type="ECO:0000256" key="7">
    <source>
        <dbReference type="RuleBase" id="RU000397"/>
    </source>
</evidence>
<evidence type="ECO:0000256" key="2">
    <source>
        <dbReference type="ARBA" id="ARBA00023002"/>
    </source>
</evidence>
<accession>A0A953LID6</accession>
<dbReference type="InterPro" id="IPR020830">
    <property type="entry name" value="GlycerAld_3-P_DH_AS"/>
</dbReference>
<evidence type="ECO:0000313" key="10">
    <source>
        <dbReference type="EMBL" id="MBY6274597.1"/>
    </source>
</evidence>
<dbReference type="Pfam" id="PF00044">
    <property type="entry name" value="Gp_dh_N"/>
    <property type="match status" value="1"/>
</dbReference>
<keyword evidence="5" id="KW-0520">NAD</keyword>
<organism evidence="10 11">
    <name type="scientific">Symbiobacterium thermophilum</name>
    <dbReference type="NCBI Taxonomy" id="2734"/>
    <lineage>
        <taxon>Bacteria</taxon>
        <taxon>Bacillati</taxon>
        <taxon>Bacillota</taxon>
        <taxon>Clostridia</taxon>
        <taxon>Eubacteriales</taxon>
        <taxon>Symbiobacteriaceae</taxon>
        <taxon>Symbiobacterium</taxon>
    </lineage>
</organism>
<dbReference type="SUPFAM" id="SSF55347">
    <property type="entry name" value="Glyceraldehyde-3-phosphate dehydrogenase-like, C-terminal domain"/>
    <property type="match status" value="1"/>
</dbReference>
<dbReference type="SUPFAM" id="SSF51735">
    <property type="entry name" value="NAD(P)-binding Rossmann-fold domains"/>
    <property type="match status" value="1"/>
</dbReference>
<dbReference type="GO" id="GO:0016620">
    <property type="term" value="F:oxidoreductase activity, acting on the aldehyde or oxo group of donors, NAD or NADP as acceptor"/>
    <property type="evidence" value="ECO:0007669"/>
    <property type="project" value="InterPro"/>
</dbReference>
<dbReference type="SMART" id="SM00846">
    <property type="entry name" value="Gp_dh_N"/>
    <property type="match status" value="1"/>
</dbReference>
<reference evidence="10" key="1">
    <citation type="submission" date="2017-11" db="EMBL/GenBank/DDBJ databases">
        <title>Three new genomes from thermophilic consortium.</title>
        <authorList>
            <person name="Quaggio R."/>
            <person name="Amgarten D."/>
            <person name="Setubal J.C."/>
        </authorList>
    </citation>
    <scope>NUCLEOTIDE SEQUENCE</scope>
    <source>
        <strain evidence="10">ZCTH01-B2</strain>
    </source>
</reference>